<dbReference type="InterPro" id="IPR000832">
    <property type="entry name" value="GPCR_2_secretin-like"/>
</dbReference>
<gene>
    <name evidence="7" type="ORF">SPARVUS_LOCUS14704954</name>
</gene>
<reference evidence="7" key="1">
    <citation type="submission" date="2023-05" db="EMBL/GenBank/DDBJ databases">
        <authorList>
            <person name="Stuckert A."/>
        </authorList>
    </citation>
    <scope>NUCLEOTIDE SEQUENCE</scope>
</reference>
<evidence type="ECO:0000313" key="7">
    <source>
        <dbReference type="EMBL" id="CAI9612379.1"/>
    </source>
</evidence>
<dbReference type="InterPro" id="IPR017981">
    <property type="entry name" value="GPCR_2-like_7TM"/>
</dbReference>
<name>A0ABN9GU06_9NEOB</name>
<feature type="transmembrane region" description="Helical" evidence="5">
    <location>
        <begin position="64"/>
        <end position="90"/>
    </location>
</feature>
<dbReference type="EMBL" id="CATNWA010019291">
    <property type="protein sequence ID" value="CAI9612379.1"/>
    <property type="molecule type" value="Genomic_DNA"/>
</dbReference>
<dbReference type="PANTHER" id="PTHR12011:SF59">
    <property type="entry name" value="ADHESION G PROTEIN-COUPLED RECEPTOR L4"/>
    <property type="match status" value="1"/>
</dbReference>
<evidence type="ECO:0000256" key="3">
    <source>
        <dbReference type="ARBA" id="ARBA00022989"/>
    </source>
</evidence>
<dbReference type="PROSITE" id="PS50261">
    <property type="entry name" value="G_PROTEIN_RECEP_F2_4"/>
    <property type="match status" value="1"/>
</dbReference>
<sequence length="140" mass="15602">MCIEGIHLYLIVVGVIYNRGFLHKNFYIFGYCSPAVVVGISAILGYKYYGTDKVCWLSTENNFIWSFIGPACLIILVNLMAFGVIIYKVFRHTAILKPEGSCYENIRSCARGALALLFLLGATWMFGVLHVVNGSLVTAY</sequence>
<keyword evidence="2 5" id="KW-0812">Transmembrane</keyword>
<evidence type="ECO:0000256" key="1">
    <source>
        <dbReference type="ARBA" id="ARBA00004141"/>
    </source>
</evidence>
<dbReference type="Pfam" id="PF00002">
    <property type="entry name" value="7tm_2"/>
    <property type="match status" value="1"/>
</dbReference>
<protein>
    <recommendedName>
        <fullName evidence="6">G-protein coupled receptors family 2 profile 2 domain-containing protein</fullName>
    </recommendedName>
</protein>
<feature type="transmembrane region" description="Helical" evidence="5">
    <location>
        <begin position="26"/>
        <end position="44"/>
    </location>
</feature>
<dbReference type="Proteomes" id="UP001162483">
    <property type="component" value="Unassembled WGS sequence"/>
</dbReference>
<accession>A0ABN9GU06</accession>
<dbReference type="Gene3D" id="1.20.1070.10">
    <property type="entry name" value="Rhodopsin 7-helix transmembrane proteins"/>
    <property type="match status" value="1"/>
</dbReference>
<keyword evidence="8" id="KW-1185">Reference proteome</keyword>
<comment type="subcellular location">
    <subcellularLocation>
        <location evidence="1">Membrane</location>
        <topology evidence="1">Multi-pass membrane protein</topology>
    </subcellularLocation>
</comment>
<evidence type="ECO:0000259" key="6">
    <source>
        <dbReference type="PROSITE" id="PS50261"/>
    </source>
</evidence>
<keyword evidence="4 5" id="KW-0472">Membrane</keyword>
<organism evidence="7 8">
    <name type="scientific">Staurois parvus</name>
    <dbReference type="NCBI Taxonomy" id="386267"/>
    <lineage>
        <taxon>Eukaryota</taxon>
        <taxon>Metazoa</taxon>
        <taxon>Chordata</taxon>
        <taxon>Craniata</taxon>
        <taxon>Vertebrata</taxon>
        <taxon>Euteleostomi</taxon>
        <taxon>Amphibia</taxon>
        <taxon>Batrachia</taxon>
        <taxon>Anura</taxon>
        <taxon>Neobatrachia</taxon>
        <taxon>Ranoidea</taxon>
        <taxon>Ranidae</taxon>
        <taxon>Staurois</taxon>
    </lineage>
</organism>
<evidence type="ECO:0000256" key="5">
    <source>
        <dbReference type="SAM" id="Phobius"/>
    </source>
</evidence>
<evidence type="ECO:0000313" key="8">
    <source>
        <dbReference type="Proteomes" id="UP001162483"/>
    </source>
</evidence>
<feature type="transmembrane region" description="Helical" evidence="5">
    <location>
        <begin position="111"/>
        <end position="132"/>
    </location>
</feature>
<proteinExistence type="predicted"/>
<dbReference type="PANTHER" id="PTHR12011">
    <property type="entry name" value="ADHESION G-PROTEIN COUPLED RECEPTOR"/>
    <property type="match status" value="1"/>
</dbReference>
<keyword evidence="3 5" id="KW-1133">Transmembrane helix</keyword>
<evidence type="ECO:0000256" key="2">
    <source>
        <dbReference type="ARBA" id="ARBA00022692"/>
    </source>
</evidence>
<feature type="domain" description="G-protein coupled receptors family 2 profile 2" evidence="6">
    <location>
        <begin position="1"/>
        <end position="140"/>
    </location>
</feature>
<evidence type="ECO:0000256" key="4">
    <source>
        <dbReference type="ARBA" id="ARBA00023136"/>
    </source>
</evidence>
<feature type="non-terminal residue" evidence="7">
    <location>
        <position position="140"/>
    </location>
</feature>
<comment type="caution">
    <text evidence="7">The sequence shown here is derived from an EMBL/GenBank/DDBJ whole genome shotgun (WGS) entry which is preliminary data.</text>
</comment>